<dbReference type="PANTHER" id="PTHR31064">
    <property type="entry name" value="POTASSIUM TRANSPORT PROTEIN DDB_G0292412-RELATED"/>
    <property type="match status" value="1"/>
</dbReference>
<dbReference type="EMBL" id="CM017704">
    <property type="protein sequence ID" value="TYG74968.1"/>
    <property type="molecule type" value="Genomic_DNA"/>
</dbReference>
<proteinExistence type="inferred from homology"/>
<keyword evidence="6" id="KW-0406">Ion transport</keyword>
<dbReference type="Pfam" id="PF02386">
    <property type="entry name" value="TrkH"/>
    <property type="match status" value="2"/>
</dbReference>
<keyword evidence="3" id="KW-0813">Transport</keyword>
<feature type="transmembrane region" description="Helical" evidence="8">
    <location>
        <begin position="448"/>
        <end position="465"/>
    </location>
</feature>
<comment type="subcellular location">
    <subcellularLocation>
        <location evidence="1">Membrane</location>
        <topology evidence="1">Multi-pass membrane protein</topology>
    </subcellularLocation>
</comment>
<dbReference type="GO" id="GO:0005886">
    <property type="term" value="C:plasma membrane"/>
    <property type="evidence" value="ECO:0007669"/>
    <property type="project" value="TreeGrafter"/>
</dbReference>
<dbReference type="GO" id="GO:0030001">
    <property type="term" value="P:metal ion transport"/>
    <property type="evidence" value="ECO:0007669"/>
    <property type="project" value="UniProtKB-ARBA"/>
</dbReference>
<dbReference type="PANTHER" id="PTHR31064:SF38">
    <property type="entry name" value="CATION TRANSPORTER HKT1_4-RELATED"/>
    <property type="match status" value="1"/>
</dbReference>
<feature type="transmembrane region" description="Helical" evidence="8">
    <location>
        <begin position="374"/>
        <end position="393"/>
    </location>
</feature>
<feature type="transmembrane region" description="Helical" evidence="8">
    <location>
        <begin position="178"/>
        <end position="200"/>
    </location>
</feature>
<organism evidence="9 10">
    <name type="scientific">Gossypium darwinii</name>
    <name type="common">Darwin's cotton</name>
    <name type="synonym">Gossypium barbadense var. darwinii</name>
    <dbReference type="NCBI Taxonomy" id="34276"/>
    <lineage>
        <taxon>Eukaryota</taxon>
        <taxon>Viridiplantae</taxon>
        <taxon>Streptophyta</taxon>
        <taxon>Embryophyta</taxon>
        <taxon>Tracheophyta</taxon>
        <taxon>Spermatophyta</taxon>
        <taxon>Magnoliopsida</taxon>
        <taxon>eudicotyledons</taxon>
        <taxon>Gunneridae</taxon>
        <taxon>Pentapetalae</taxon>
        <taxon>rosids</taxon>
        <taxon>malvids</taxon>
        <taxon>Malvales</taxon>
        <taxon>Malvaceae</taxon>
        <taxon>Malvoideae</taxon>
        <taxon>Gossypium</taxon>
    </lineage>
</organism>
<dbReference type="Proteomes" id="UP000323506">
    <property type="component" value="Chromosome D04"/>
</dbReference>
<name>A0A5D2D1M5_GOSDA</name>
<feature type="transmembrane region" description="Helical" evidence="8">
    <location>
        <begin position="272"/>
        <end position="292"/>
    </location>
</feature>
<evidence type="ECO:0000313" key="10">
    <source>
        <dbReference type="Proteomes" id="UP000323506"/>
    </source>
</evidence>
<protein>
    <recommendedName>
        <fullName evidence="11">Cation transporter HKT6</fullName>
    </recommendedName>
</protein>
<sequence length="475" mass="54046">MNHSPCFQKKMSNFRAPLGYSSSKLNRVCHILSVNPFWTRNFYLLIISLMGFWSLNVLKPRTNFSKLRNLDLFFTSVSATTLSSMSTIEMEILSNPQLIVVTILMFIGGDVFTSMVGLFIAQNTFNNIDEHLLHHSIMFLSFIILGYLLVINLLGIAMVFLCISLVSNAHRTLKSKGLNLFTFSIFTTISSFTNCGFIPTNENMLVFNKNPGLFLVIIPLVILGNTLFPTCLRFSIWVLGKCVNKVRDYCDYLLKNTKEIGFHHLVSTRCSFCLVGTAFGFVVIQVVLLFAMEWNSKSLKGLNPYEKTIGVLFQSVNTRQAGETVVNLPAMSTVILVVITVIMYLPPYTSFPFVNDEEEQHQQQKRKRKIAKKLLSQLAYISIFVMLICITERKSMKEDPLNFTPFNIVFEVISAYGNVGYTMGYNCKLRLKDGANCEDKWYGFVGKWSDAGKTILIVVMLFGRLKRYNMGWKFS</sequence>
<evidence type="ECO:0000256" key="5">
    <source>
        <dbReference type="ARBA" id="ARBA00022989"/>
    </source>
</evidence>
<dbReference type="GO" id="GO:0008324">
    <property type="term" value="F:monoatomic cation transmembrane transporter activity"/>
    <property type="evidence" value="ECO:0007669"/>
    <property type="project" value="InterPro"/>
</dbReference>
<evidence type="ECO:0000256" key="1">
    <source>
        <dbReference type="ARBA" id="ARBA00004141"/>
    </source>
</evidence>
<feature type="transmembrane region" description="Helical" evidence="8">
    <location>
        <begin position="140"/>
        <end position="166"/>
    </location>
</feature>
<feature type="transmembrane region" description="Helical" evidence="8">
    <location>
        <begin position="98"/>
        <end position="120"/>
    </location>
</feature>
<evidence type="ECO:0000313" key="9">
    <source>
        <dbReference type="EMBL" id="TYG74968.1"/>
    </source>
</evidence>
<accession>A0A5D2D1M5</accession>
<comment type="similarity">
    <text evidence="2">Belongs to the TrkH potassium transport family. HKT (TC 2.A.38.3) subfamily.</text>
</comment>
<dbReference type="InterPro" id="IPR003445">
    <property type="entry name" value="Cat_transpt"/>
</dbReference>
<evidence type="ECO:0000256" key="7">
    <source>
        <dbReference type="ARBA" id="ARBA00023136"/>
    </source>
</evidence>
<evidence type="ECO:0000256" key="6">
    <source>
        <dbReference type="ARBA" id="ARBA00023065"/>
    </source>
</evidence>
<evidence type="ECO:0000256" key="3">
    <source>
        <dbReference type="ARBA" id="ARBA00022448"/>
    </source>
</evidence>
<dbReference type="AlphaFoldDB" id="A0A5D2D1M5"/>
<feature type="transmembrane region" description="Helical" evidence="8">
    <location>
        <begin position="42"/>
        <end position="58"/>
    </location>
</feature>
<evidence type="ECO:0000256" key="4">
    <source>
        <dbReference type="ARBA" id="ARBA00022692"/>
    </source>
</evidence>
<keyword evidence="10" id="KW-1185">Reference proteome</keyword>
<feature type="transmembrane region" description="Helical" evidence="8">
    <location>
        <begin position="212"/>
        <end position="239"/>
    </location>
</feature>
<keyword evidence="7 8" id="KW-0472">Membrane</keyword>
<keyword evidence="5 8" id="KW-1133">Transmembrane helix</keyword>
<evidence type="ECO:0008006" key="11">
    <source>
        <dbReference type="Google" id="ProtNLM"/>
    </source>
</evidence>
<gene>
    <name evidence="9" type="ORF">ES288_D04G226600v1</name>
</gene>
<reference evidence="9 10" key="1">
    <citation type="submission" date="2019-06" db="EMBL/GenBank/DDBJ databases">
        <title>WGS assembly of Gossypium darwinii.</title>
        <authorList>
            <person name="Chen Z.J."/>
            <person name="Sreedasyam A."/>
            <person name="Ando A."/>
            <person name="Song Q."/>
            <person name="De L."/>
            <person name="Hulse-Kemp A."/>
            <person name="Ding M."/>
            <person name="Ye W."/>
            <person name="Kirkbride R."/>
            <person name="Jenkins J."/>
            <person name="Plott C."/>
            <person name="Lovell J."/>
            <person name="Lin Y.-M."/>
            <person name="Vaughn R."/>
            <person name="Liu B."/>
            <person name="Li W."/>
            <person name="Simpson S."/>
            <person name="Scheffler B."/>
            <person name="Saski C."/>
            <person name="Grover C."/>
            <person name="Hu G."/>
            <person name="Conover J."/>
            <person name="Carlson J."/>
            <person name="Shu S."/>
            <person name="Boston L."/>
            <person name="Williams M."/>
            <person name="Peterson D."/>
            <person name="Mcgee K."/>
            <person name="Jones D."/>
            <person name="Wendel J."/>
            <person name="Stelly D."/>
            <person name="Grimwood J."/>
            <person name="Schmutz J."/>
        </authorList>
    </citation>
    <scope>NUCLEOTIDE SEQUENCE [LARGE SCALE GENOMIC DNA]</scope>
    <source>
        <strain evidence="9">1808015.09</strain>
    </source>
</reference>
<keyword evidence="4 8" id="KW-0812">Transmembrane</keyword>
<feature type="transmembrane region" description="Helical" evidence="8">
    <location>
        <begin position="325"/>
        <end position="345"/>
    </location>
</feature>
<evidence type="ECO:0000256" key="8">
    <source>
        <dbReference type="SAM" id="Phobius"/>
    </source>
</evidence>
<evidence type="ECO:0000256" key="2">
    <source>
        <dbReference type="ARBA" id="ARBA00010864"/>
    </source>
</evidence>
<dbReference type="InterPro" id="IPR051143">
    <property type="entry name" value="TrkH_K-transport"/>
</dbReference>